<evidence type="ECO:0000313" key="1">
    <source>
        <dbReference type="EMBL" id="ANS69728.1"/>
    </source>
</evidence>
<dbReference type="EMBL" id="CP016438">
    <property type="protein sequence ID" value="ANS69728.1"/>
    <property type="molecule type" value="Genomic_DNA"/>
</dbReference>
<sequence>MKTSPAYRDETTAQQMPAELHILRTERSPHLADAVLVTRDEGGKVKIHSSENPGVDGAVSGAIWGGLIGLLLLQPLLGAATGAATGGVTAAVSADEDDNTDFINQLGHRLQPGGAAVIALVIDATEEKVLPRIAPYGGDLLHTSLTLAEEQRLRAAINPHPAWTGGPTA</sequence>
<dbReference type="AlphaFoldDB" id="A0A1B1MMC4"/>
<dbReference type="Proteomes" id="UP000092598">
    <property type="component" value="Chromosome"/>
</dbReference>
<name>A0A1B1MMC4_STRLN</name>
<dbReference type="InterPro" id="IPR009200">
    <property type="entry name" value="DUF1269_membrane"/>
</dbReference>
<protein>
    <submittedName>
        <fullName evidence="1">Membrane protein of uknown function UCP014873</fullName>
    </submittedName>
</protein>
<proteinExistence type="predicted"/>
<gene>
    <name evidence="1" type="ORF">SLINC_7504</name>
</gene>
<evidence type="ECO:0000313" key="2">
    <source>
        <dbReference type="Proteomes" id="UP000092598"/>
    </source>
</evidence>
<organism evidence="1 2">
    <name type="scientific">Streptomyces lincolnensis</name>
    <dbReference type="NCBI Taxonomy" id="1915"/>
    <lineage>
        <taxon>Bacteria</taxon>
        <taxon>Bacillati</taxon>
        <taxon>Actinomycetota</taxon>
        <taxon>Actinomycetes</taxon>
        <taxon>Kitasatosporales</taxon>
        <taxon>Streptomycetaceae</taxon>
        <taxon>Streptomyces</taxon>
    </lineage>
</organism>
<dbReference type="KEGG" id="sls:SLINC_7504"/>
<dbReference type="PATRIC" id="fig|1915.4.peg.8260"/>
<dbReference type="Pfam" id="PF06897">
    <property type="entry name" value="DUF1269"/>
    <property type="match status" value="1"/>
</dbReference>
<accession>A0A1B1MMC4</accession>
<dbReference type="RefSeq" id="WP_225988450.1">
    <property type="nucleotide sequence ID" value="NZ_CP016438.1"/>
</dbReference>
<dbReference type="STRING" id="1915.SLINC_7504"/>
<reference evidence="1 2" key="1">
    <citation type="submission" date="2016-07" db="EMBL/GenBank/DDBJ databases">
        <title>Enhancement of antibiotic productionsby engineered nitrateutilization in actinobacteria.</title>
        <authorList>
            <person name="Meng S.C."/>
        </authorList>
    </citation>
    <scope>NUCLEOTIDE SEQUENCE [LARGE SCALE GENOMIC DNA]</scope>
    <source>
        <strain evidence="1 2">NRRL 2936</strain>
    </source>
</reference>
<keyword evidence="2" id="KW-1185">Reference proteome</keyword>